<reference evidence="3 4" key="2">
    <citation type="submission" date="2020-02" db="EMBL/GenBank/DDBJ databases">
        <title>Genome sequences of Thiorhodococcus mannitoliphagus and Thiorhodococcus minor, purple sulfur photosynthetic bacteria in the gammaproteobacterial family, Chromatiaceae.</title>
        <authorList>
            <person name="Aviles F.A."/>
            <person name="Meyer T.E."/>
            <person name="Kyndt J.A."/>
        </authorList>
    </citation>
    <scope>NUCLEOTIDE SEQUENCE [LARGE SCALE GENOMIC DNA]</scope>
    <source>
        <strain evidence="3 4">DSM 18266</strain>
    </source>
</reference>
<evidence type="ECO:0000256" key="2">
    <source>
        <dbReference type="PROSITE-ProRule" id="PRU01282"/>
    </source>
</evidence>
<proteinExistence type="inferred from homology"/>
<evidence type="ECO:0000313" key="4">
    <source>
        <dbReference type="Proteomes" id="UP000471640"/>
    </source>
</evidence>
<gene>
    <name evidence="3" type="ORF">G3480_20645</name>
</gene>
<sequence>MTTSVVFYEKPGCVSNAKQKAVLRAHGIELRVKNLLAEPWTVARLRPFFGTLPVREWLNPTAPRIKQGEVQPERLDEATALALMVEDPLLIRRPLIEADCGCGCGFEPGPLLTALGVDLAADQDLQSCSQTGPDPHCDLPTAEVGAR</sequence>
<dbReference type="PROSITE" id="PS51353">
    <property type="entry name" value="ARSC"/>
    <property type="match status" value="1"/>
</dbReference>
<dbReference type="Proteomes" id="UP000471640">
    <property type="component" value="Unassembled WGS sequence"/>
</dbReference>
<evidence type="ECO:0000313" key="3">
    <source>
        <dbReference type="EMBL" id="NEX22686.1"/>
    </source>
</evidence>
<dbReference type="Gene3D" id="3.40.30.10">
    <property type="entry name" value="Glutaredoxin"/>
    <property type="match status" value="1"/>
</dbReference>
<dbReference type="InterPro" id="IPR006660">
    <property type="entry name" value="Arsenate_reductase-like"/>
</dbReference>
<dbReference type="InterPro" id="IPR036249">
    <property type="entry name" value="Thioredoxin-like_sf"/>
</dbReference>
<organism evidence="3 4">
    <name type="scientific">Thiorhodococcus mannitoliphagus</name>
    <dbReference type="NCBI Taxonomy" id="329406"/>
    <lineage>
        <taxon>Bacteria</taxon>
        <taxon>Pseudomonadati</taxon>
        <taxon>Pseudomonadota</taxon>
        <taxon>Gammaproteobacteria</taxon>
        <taxon>Chromatiales</taxon>
        <taxon>Chromatiaceae</taxon>
        <taxon>Thiorhodococcus</taxon>
    </lineage>
</organism>
<dbReference type="AlphaFoldDB" id="A0A6P1E0V8"/>
<comment type="similarity">
    <text evidence="1 2">Belongs to the ArsC family.</text>
</comment>
<evidence type="ECO:0000256" key="1">
    <source>
        <dbReference type="ARBA" id="ARBA00007198"/>
    </source>
</evidence>
<dbReference type="Pfam" id="PF03960">
    <property type="entry name" value="ArsC"/>
    <property type="match status" value="1"/>
</dbReference>
<dbReference type="PANTHER" id="PTHR30041">
    <property type="entry name" value="ARSENATE REDUCTASE"/>
    <property type="match status" value="1"/>
</dbReference>
<name>A0A6P1E0V8_9GAMM</name>
<dbReference type="SUPFAM" id="SSF52833">
    <property type="entry name" value="Thioredoxin-like"/>
    <property type="match status" value="1"/>
</dbReference>
<dbReference type="InterPro" id="IPR006503">
    <property type="entry name" value="Nase-assoc"/>
</dbReference>
<dbReference type="NCBIfam" id="TIGR01616">
    <property type="entry name" value="nitro_assoc"/>
    <property type="match status" value="1"/>
</dbReference>
<accession>A0A6P1E0V8</accession>
<dbReference type="EMBL" id="JAAIJR010000117">
    <property type="protein sequence ID" value="NEX22686.1"/>
    <property type="molecule type" value="Genomic_DNA"/>
</dbReference>
<dbReference type="RefSeq" id="WP_164655781.1">
    <property type="nucleotide sequence ID" value="NZ_JAAIJR010000117.1"/>
</dbReference>
<protein>
    <submittedName>
        <fullName evidence="3">Nitrogenase-associated protein</fullName>
    </submittedName>
</protein>
<reference evidence="4" key="1">
    <citation type="journal article" date="2020" name="Microbiol. Resour. Announc.">
        <title>Draft Genome Sequences of Thiorhodococcus mannitoliphagus and Thiorhodococcus minor, Purple Sulfur Photosynthetic Bacteria in the Gammaproteobacterial Family Chromatiaceae.</title>
        <authorList>
            <person name="Aviles F.A."/>
            <person name="Meyer T.E."/>
            <person name="Kyndt J.A."/>
        </authorList>
    </citation>
    <scope>NUCLEOTIDE SEQUENCE [LARGE SCALE GENOMIC DNA]</scope>
    <source>
        <strain evidence="4">DSM 18266</strain>
    </source>
</reference>
<keyword evidence="4" id="KW-1185">Reference proteome</keyword>
<dbReference type="PANTHER" id="PTHR30041:SF8">
    <property type="entry name" value="PROTEIN YFFB"/>
    <property type="match status" value="1"/>
</dbReference>
<comment type="caution">
    <text evidence="3">The sequence shown here is derived from an EMBL/GenBank/DDBJ whole genome shotgun (WGS) entry which is preliminary data.</text>
</comment>